<dbReference type="EMBL" id="PEXT01000037">
    <property type="protein sequence ID" value="PIS43351.1"/>
    <property type="molecule type" value="Genomic_DNA"/>
</dbReference>
<organism evidence="1 2">
    <name type="scientific">Candidatus Kaiserbacteria bacterium CG08_land_8_20_14_0_20_50_21</name>
    <dbReference type="NCBI Taxonomy" id="1974604"/>
    <lineage>
        <taxon>Bacteria</taxon>
        <taxon>Candidatus Kaiseribacteriota</taxon>
    </lineage>
</organism>
<comment type="caution">
    <text evidence="1">The sequence shown here is derived from an EMBL/GenBank/DDBJ whole genome shotgun (WGS) entry which is preliminary data.</text>
</comment>
<dbReference type="AlphaFoldDB" id="A0A2H0YXY2"/>
<proteinExistence type="predicted"/>
<gene>
    <name evidence="1" type="ORF">COT23_01805</name>
</gene>
<reference evidence="2" key="1">
    <citation type="submission" date="2017-09" db="EMBL/GenBank/DDBJ databases">
        <title>Depth-based differentiation of microbial function through sediment-hosted aquifers and enrichment of novel symbionts in the deep terrestrial subsurface.</title>
        <authorList>
            <person name="Probst A.J."/>
            <person name="Ladd B."/>
            <person name="Jarett J.K."/>
            <person name="Geller-Mcgrath D.E."/>
            <person name="Sieber C.M.K."/>
            <person name="Emerson J.B."/>
            <person name="Anantharaman K."/>
            <person name="Thomas B.C."/>
            <person name="Malmstrom R."/>
            <person name="Stieglmeier M."/>
            <person name="Klingl A."/>
            <person name="Woyke T."/>
            <person name="Ryan C.M."/>
            <person name="Banfield J.F."/>
        </authorList>
    </citation>
    <scope>NUCLEOTIDE SEQUENCE [LARGE SCALE GENOMIC DNA]</scope>
</reference>
<evidence type="ECO:0000313" key="2">
    <source>
        <dbReference type="Proteomes" id="UP000228687"/>
    </source>
</evidence>
<protein>
    <submittedName>
        <fullName evidence="1">Uncharacterized protein</fullName>
    </submittedName>
</protein>
<evidence type="ECO:0000313" key="1">
    <source>
        <dbReference type="EMBL" id="PIS43351.1"/>
    </source>
</evidence>
<dbReference type="Proteomes" id="UP000228687">
    <property type="component" value="Unassembled WGS sequence"/>
</dbReference>
<sequence length="112" mass="11840">MSAGVLVIQLALQQLLLSEALMNVQEQVCVSEHMFPFSAEHVVKSVCVGVGVGVGIGVGVGTVICAVEGVFLGFGKKVGGDFVLLVFLQSWVQLLNNRSCGWHTLSPHLFAS</sequence>
<name>A0A2H0YXY2_9BACT</name>
<accession>A0A2H0YXY2</accession>